<protein>
    <submittedName>
        <fullName evidence="1">Uncharacterized protein</fullName>
    </submittedName>
</protein>
<evidence type="ECO:0000313" key="2">
    <source>
        <dbReference type="Proteomes" id="UP001283109"/>
    </source>
</evidence>
<keyword evidence="2" id="KW-1185">Reference proteome</keyword>
<name>A0ABU4GYU7_9MICO</name>
<accession>A0ABU4GYU7</accession>
<gene>
    <name evidence="1" type="ORF">R8Z58_02460</name>
</gene>
<dbReference type="EMBL" id="JAWQEV010000001">
    <property type="protein sequence ID" value="MDW4571634.1"/>
    <property type="molecule type" value="Genomic_DNA"/>
</dbReference>
<organism evidence="1 2">
    <name type="scientific">Microbacterium arthrosphaerae</name>
    <dbReference type="NCBI Taxonomy" id="792652"/>
    <lineage>
        <taxon>Bacteria</taxon>
        <taxon>Bacillati</taxon>
        <taxon>Actinomycetota</taxon>
        <taxon>Actinomycetes</taxon>
        <taxon>Micrococcales</taxon>
        <taxon>Microbacteriaceae</taxon>
        <taxon>Microbacterium</taxon>
    </lineage>
</organism>
<evidence type="ECO:0000313" key="1">
    <source>
        <dbReference type="EMBL" id="MDW4571634.1"/>
    </source>
</evidence>
<proteinExistence type="predicted"/>
<dbReference type="Proteomes" id="UP001283109">
    <property type="component" value="Unassembled WGS sequence"/>
</dbReference>
<sequence length="86" mass="9011">MQSEWAAKIFGDRVDPRKRLQAVFGGTVPSSGQPPETALSWARGVLAGAPSAAGDVVGATRELRRAEPRLTLKAATFLARHAVSAA</sequence>
<reference evidence="1 2" key="1">
    <citation type="submission" date="2023-11" db="EMBL/GenBank/DDBJ databases">
        <title>Draft genome sequence of Microbacterium arthrosphaerae JCM 30492.</title>
        <authorList>
            <person name="Zhang G."/>
            <person name="Ding Y."/>
        </authorList>
    </citation>
    <scope>NUCLEOTIDE SEQUENCE [LARGE SCALE GENOMIC DNA]</scope>
    <source>
        <strain evidence="1 2">JCM 30492</strain>
    </source>
</reference>
<comment type="caution">
    <text evidence="1">The sequence shown here is derived from an EMBL/GenBank/DDBJ whole genome shotgun (WGS) entry which is preliminary data.</text>
</comment>
<dbReference type="RefSeq" id="WP_318352165.1">
    <property type="nucleotide sequence ID" value="NZ_JAWQEV010000001.1"/>
</dbReference>